<keyword evidence="2" id="KW-1185">Reference proteome</keyword>
<dbReference type="EMBL" id="QEQK01000002">
    <property type="protein sequence ID" value="PWN57430.1"/>
    <property type="molecule type" value="Genomic_DNA"/>
</dbReference>
<name>A0A363UPM7_9GAMM</name>
<dbReference type="OrthoDB" id="5731852at2"/>
<gene>
    <name evidence="1" type="ORF">DEH80_02765</name>
</gene>
<organism evidence="1 2">
    <name type="scientific">Abyssibacter profundi</name>
    <dbReference type="NCBI Taxonomy" id="2182787"/>
    <lineage>
        <taxon>Bacteria</taxon>
        <taxon>Pseudomonadati</taxon>
        <taxon>Pseudomonadota</taxon>
        <taxon>Gammaproteobacteria</taxon>
        <taxon>Chromatiales</taxon>
        <taxon>Oceanococcaceae</taxon>
        <taxon>Abyssibacter</taxon>
    </lineage>
</organism>
<dbReference type="PROSITE" id="PS00809">
    <property type="entry name" value="ADP_GLC_PYROPHOSPH_2"/>
    <property type="match status" value="1"/>
</dbReference>
<comment type="caution">
    <text evidence="1">The sequence shown here is derived from an EMBL/GenBank/DDBJ whole genome shotgun (WGS) entry which is preliminary data.</text>
</comment>
<reference evidence="1 2" key="1">
    <citation type="submission" date="2018-05" db="EMBL/GenBank/DDBJ databases">
        <title>Abyssibacter profundi OUC007T gen. nov., sp. nov, a marine bacterium isolated from seawater of the Mariana Trench.</title>
        <authorList>
            <person name="Zhou S."/>
        </authorList>
    </citation>
    <scope>NUCLEOTIDE SEQUENCE [LARGE SCALE GENOMIC DNA]</scope>
    <source>
        <strain evidence="1 2">OUC007</strain>
    </source>
</reference>
<dbReference type="AlphaFoldDB" id="A0A363UPM7"/>
<dbReference type="RefSeq" id="WP_109718934.1">
    <property type="nucleotide sequence ID" value="NZ_QEQK01000002.1"/>
</dbReference>
<accession>A0A363UPM7</accession>
<protein>
    <submittedName>
        <fullName evidence="1">Uncharacterized protein</fullName>
    </submittedName>
</protein>
<evidence type="ECO:0000313" key="2">
    <source>
        <dbReference type="Proteomes" id="UP000251800"/>
    </source>
</evidence>
<sequence length="192" mass="21036">MSDPIRPPEHLNDGQALLGERGFTTGHRWYHGTSSALVDPILHAGLKRSGDREMQAATEKTMATIGNSYQATTEPVYLTPSKALAYYWALQTVRRRRLRFGSDEQPAVLSVTLPDDLNGQVKPDVGAATLLLVGEGEAYMAYVARIYQDCGLAGPDIDLMKANRLEYLQTLGMAYIDSDIDAAHLAPVRDDA</sequence>
<proteinExistence type="predicted"/>
<dbReference type="Proteomes" id="UP000251800">
    <property type="component" value="Unassembled WGS sequence"/>
</dbReference>
<dbReference type="InterPro" id="IPR005836">
    <property type="entry name" value="ADP_Glu_pyroP_CS"/>
</dbReference>
<dbReference type="GO" id="GO:0008878">
    <property type="term" value="F:glucose-1-phosphate adenylyltransferase activity"/>
    <property type="evidence" value="ECO:0007669"/>
    <property type="project" value="InterPro"/>
</dbReference>
<dbReference type="GO" id="GO:0005978">
    <property type="term" value="P:glycogen biosynthetic process"/>
    <property type="evidence" value="ECO:0007669"/>
    <property type="project" value="InterPro"/>
</dbReference>
<evidence type="ECO:0000313" key="1">
    <source>
        <dbReference type="EMBL" id="PWN57430.1"/>
    </source>
</evidence>